<evidence type="ECO:0000313" key="1">
    <source>
        <dbReference type="EMBL" id="KVG67534.1"/>
    </source>
</evidence>
<comment type="caution">
    <text evidence="1">The sequence shown here is derived from an EMBL/GenBank/DDBJ whole genome shotgun (WGS) entry which is preliminary data.</text>
</comment>
<evidence type="ECO:0000313" key="2">
    <source>
        <dbReference type="Proteomes" id="UP000064029"/>
    </source>
</evidence>
<protein>
    <submittedName>
        <fullName evidence="1">Uncharacterized protein</fullName>
    </submittedName>
</protein>
<dbReference type="AlphaFoldDB" id="A0A118HTI6"/>
<name>A0A118HTI6_9BURK</name>
<accession>A0A118HTI6</accession>
<organism evidence="1 2">
    <name type="scientific">Burkholderia ubonensis</name>
    <dbReference type="NCBI Taxonomy" id="101571"/>
    <lineage>
        <taxon>Bacteria</taxon>
        <taxon>Pseudomonadati</taxon>
        <taxon>Pseudomonadota</taxon>
        <taxon>Betaproteobacteria</taxon>
        <taxon>Burkholderiales</taxon>
        <taxon>Burkholderiaceae</taxon>
        <taxon>Burkholderia</taxon>
        <taxon>Burkholderia cepacia complex</taxon>
    </lineage>
</organism>
<dbReference type="EMBL" id="LOXM01000123">
    <property type="protein sequence ID" value="KVG67534.1"/>
    <property type="molecule type" value="Genomic_DNA"/>
</dbReference>
<reference evidence="1 2" key="1">
    <citation type="submission" date="2015-11" db="EMBL/GenBank/DDBJ databases">
        <title>Expanding the genomic diversity of Burkholderia species for the development of highly accurate diagnostics.</title>
        <authorList>
            <person name="Sahl J."/>
            <person name="Keim P."/>
            <person name="Wagner D."/>
        </authorList>
    </citation>
    <scope>NUCLEOTIDE SEQUENCE [LARGE SCALE GENOMIC DNA]</scope>
    <source>
        <strain evidence="1 2">MSMB2036</strain>
    </source>
</reference>
<sequence length="149" mass="16673">MRRLGVRRTQFAIGIDAARQQIVKQPLLECLELGDNRLGFTDGGVEGVEDLGNLRLLVERWTKDLQLAQMLPRRSRHLRADSRFFGRSANMLGSKHFSGKTRIDALIRSQDQYVSGAVAIERRDDALAQVWAQLAEENVACPKNGVGTN</sequence>
<gene>
    <name evidence="1" type="ORF">WJ33_03115</name>
</gene>
<dbReference type="Proteomes" id="UP000064029">
    <property type="component" value="Unassembled WGS sequence"/>
</dbReference>
<proteinExistence type="predicted"/>